<dbReference type="Pfam" id="PF17047">
    <property type="entry name" value="SMP_LBD"/>
    <property type="match status" value="1"/>
</dbReference>
<dbReference type="GO" id="GO:0061817">
    <property type="term" value="P:endoplasmic reticulum-plasma membrane tethering"/>
    <property type="evidence" value="ECO:0007669"/>
    <property type="project" value="InterPro"/>
</dbReference>
<feature type="domain" description="C2" evidence="23">
    <location>
        <begin position="914"/>
        <end position="1040"/>
    </location>
</feature>
<reference evidence="26" key="1">
    <citation type="submission" date="2024-02" db="UniProtKB">
        <authorList>
            <consortium name="WormBaseParasite"/>
        </authorList>
    </citation>
    <scope>IDENTIFICATION</scope>
</reference>
<keyword evidence="17" id="KW-0445">Lipid transport</keyword>
<evidence type="ECO:0000256" key="17">
    <source>
        <dbReference type="ARBA" id="ARBA00023055"/>
    </source>
</evidence>
<dbReference type="Gene3D" id="3.90.132.10">
    <property type="entry name" value="Leishmanolysin , domain 2"/>
    <property type="match status" value="1"/>
</dbReference>
<comment type="subcellular location">
    <subcellularLocation>
        <location evidence="1">Cell membrane</location>
        <topology evidence="1">Peripheral membrane protein</topology>
    </subcellularLocation>
    <subcellularLocation>
        <location evidence="2">Endoplasmic reticulum membrane</location>
        <topology evidence="2">Multi-pass membrane protein</topology>
    </subcellularLocation>
</comment>
<organism evidence="25 26">
    <name type="scientific">Mesorhabditis belari</name>
    <dbReference type="NCBI Taxonomy" id="2138241"/>
    <lineage>
        <taxon>Eukaryota</taxon>
        <taxon>Metazoa</taxon>
        <taxon>Ecdysozoa</taxon>
        <taxon>Nematoda</taxon>
        <taxon>Chromadorea</taxon>
        <taxon>Rhabditida</taxon>
        <taxon>Rhabditina</taxon>
        <taxon>Rhabditomorpha</taxon>
        <taxon>Rhabditoidea</taxon>
        <taxon>Rhabditidae</taxon>
        <taxon>Mesorhabditinae</taxon>
        <taxon>Mesorhabditis</taxon>
    </lineage>
</organism>
<dbReference type="InterPro" id="IPR037733">
    <property type="entry name" value="Ext_Synaptotagmin_C2A"/>
</dbReference>
<evidence type="ECO:0000256" key="20">
    <source>
        <dbReference type="ARBA" id="ARBA00039717"/>
    </source>
</evidence>
<dbReference type="Gene3D" id="2.10.55.10">
    <property type="entry name" value="Leishmanolysin domain 3"/>
    <property type="match status" value="1"/>
</dbReference>
<keyword evidence="16 22" id="KW-0482">Metalloprotease</keyword>
<dbReference type="CDD" id="cd21670">
    <property type="entry name" value="SMP_ESyt"/>
    <property type="match status" value="1"/>
</dbReference>
<dbReference type="FunFam" id="3.90.132.10:FF:000001">
    <property type="entry name" value="leishmanolysin-like peptidase isoform X2"/>
    <property type="match status" value="1"/>
</dbReference>
<dbReference type="SUPFAM" id="SSF55486">
    <property type="entry name" value="Metalloproteases ('zincins'), catalytic domain"/>
    <property type="match status" value="1"/>
</dbReference>
<dbReference type="SUPFAM" id="SSF49562">
    <property type="entry name" value="C2 domain (Calcium/lipid-binding domain, CaLB)"/>
    <property type="match status" value="3"/>
</dbReference>
<sequence>MPSMMNTKWPPLPDALIYLILLALYFRVFQRVTMLLPESTGRRYSFEVPIGSTGSSRKIRSANEDTPSKFGPLRIHIHYDDSVLRLPPDKQIYVNSSLLPEAAGFWENTLNVRKLEGAIKLRRKCLTQHYYFKPDKKTIACEVGCKEKTTCGEALIPNEHLWNVNSAQSQTLALHSEFPAMELKTLISCFTSQRYTQKRCDNADTLSYAAHCQQETDYDRPIAGHVNLCPSALSTHKHDKELLISTVKHEMVHALGFSAGLFAFFRDETGQPRTKRNRYGKPLTLNRESGYYNWDESTIRTVLRENWWTAQGNIIHPVHIMVTPKVQEEARKHFGCDSLEGAELENQGGEGTALTHWEKRLFENEAMTGTHTQNPVYSRITLALLEDSGWYKPNYNIAEQLHWGHNLGCDFATKSCGEWIKKQKNEASGAYPFCEHVKHDGKKSLAVTRCTAQRDSLALCNLIPYKTELPIAFRNFDSLPGVQAEGVKHFGGSVELADFCPYNQEFEWKSLNGSTRRDSRCELEENQAGVEGTLEIYGASSRCFDLYHPWTEKRCGRTRSFTQYHAGCYEHACINGTLFVGVDNSTQLYPCYKERQKVHIKRIINGWLREGVLICPPCEQLCTECRPAYHSIGEVFDGSMDQNMQRTTKKGTKPPAKDEPVRMSWESYVFPVVGSIFISALSFSLGKFGYSFVWILIICSMHIVKSYLWKQRERRLMSLQATALREREVIYAQLQDLPAWVQFPDTERVEWLNKVIHQLWPYIGEYGKVFLTDVILPQVKAQMPAVFKNFKFTKMDMGDIPCRVGGVKVYTHNVGRDRIIVDMEVAYAGDSDFAISCCGFSGGMNQIQFSGKLRAVLKPLLPYPPMIGGISASFLEMPKIDFNLTGMGEFVELPGLMNAIRSVLNSQVAAFAVLPNEIVVPLAPNVDVTRLFFPEPDGVVRLKIIEAKNLENRDISFIKKGKSDPYCEVQVGSQYFKTRTIDDDLNPVFNEYFEAVVDQADGQKLRIEVFDEDRGQDEELGRLSINLANIQQKGTVQKWFPLEGCKHGDLHIKATWLNLSTNIQHLEQQEWETEWLQANRPIHPALLMVYVDSVADLPYPKSKLEPSPFVEVSLGKETQRTPVKVKTVNPLYQVKFFFFVRHPENQELKFEAIDDGTRKSLGTMSIPLQALIKEPNLEFYQQTLHLTHGVHQCPMVVTVRLRILVEATRKDSILGNNGLYPGEKNMHELDDDTLKVYATGSHIERADRKLANGDASAVEPAKTVNPKAGPLEVEVKMDSTQFHLNHSGSINSMASTKSPGHTSSRVGRLFKSRHELDKTLPSDAPRGALEISIRYADAVGKLILEVTRARNLLPVDKQNKTADPYVVCKLISIDSKRVIEKRKTGISHNTIDPVFDNHFEFDMNKSDMHNYRLSFEVKDSRNYGIATKIPVLGQADIRLERLDRHELSQQWITLEATRK</sequence>
<accession>A0AAF3E956</accession>
<evidence type="ECO:0000256" key="7">
    <source>
        <dbReference type="ARBA" id="ARBA00022670"/>
    </source>
</evidence>
<proteinExistence type="inferred from homology"/>
<keyword evidence="6" id="KW-1003">Cell membrane</keyword>
<dbReference type="GO" id="GO:0005789">
    <property type="term" value="C:endoplasmic reticulum membrane"/>
    <property type="evidence" value="ECO:0007669"/>
    <property type="project" value="UniProtKB-SubCell"/>
</dbReference>
<dbReference type="Gene3D" id="2.30.34.10">
    <property type="entry name" value="Leishmanolysin domain 4"/>
    <property type="match status" value="1"/>
</dbReference>
<protein>
    <recommendedName>
        <fullName evidence="20">Leishmanolysin-like peptidase</fullName>
    </recommendedName>
</protein>
<dbReference type="FunFam" id="2.60.40.150:FF:000025">
    <property type="entry name" value="Extended synaptotagmin 2"/>
    <property type="match status" value="1"/>
</dbReference>
<dbReference type="InterPro" id="IPR037749">
    <property type="entry name" value="Ext_Synaptotagmin_C2B"/>
</dbReference>
<dbReference type="GO" id="GO:0006869">
    <property type="term" value="P:lipid transport"/>
    <property type="evidence" value="ECO:0007669"/>
    <property type="project" value="UniProtKB-KW"/>
</dbReference>
<dbReference type="GO" id="GO:0031210">
    <property type="term" value="F:phosphatidylcholine binding"/>
    <property type="evidence" value="ECO:0007669"/>
    <property type="project" value="TreeGrafter"/>
</dbReference>
<evidence type="ECO:0000259" key="23">
    <source>
        <dbReference type="PROSITE" id="PS50004"/>
    </source>
</evidence>
<feature type="domain" description="SMP-LTD" evidence="24">
    <location>
        <begin position="745"/>
        <end position="923"/>
    </location>
</feature>
<comment type="similarity">
    <text evidence="4">Belongs to the extended synaptotagmin family.</text>
</comment>
<dbReference type="GO" id="GO:0005886">
    <property type="term" value="C:plasma membrane"/>
    <property type="evidence" value="ECO:0007669"/>
    <property type="project" value="UniProtKB-SubCell"/>
</dbReference>
<dbReference type="Gene3D" id="2.60.40.150">
    <property type="entry name" value="C2 domain"/>
    <property type="match status" value="3"/>
</dbReference>
<evidence type="ECO:0000256" key="10">
    <source>
        <dbReference type="ARBA" id="ARBA00022737"/>
    </source>
</evidence>
<evidence type="ECO:0000256" key="5">
    <source>
        <dbReference type="ARBA" id="ARBA00022448"/>
    </source>
</evidence>
<evidence type="ECO:0000256" key="14">
    <source>
        <dbReference type="ARBA" id="ARBA00022837"/>
    </source>
</evidence>
<keyword evidence="25" id="KW-1185">Reference proteome</keyword>
<evidence type="ECO:0000256" key="2">
    <source>
        <dbReference type="ARBA" id="ARBA00004477"/>
    </source>
</evidence>
<keyword evidence="14" id="KW-0106">Calcium</keyword>
<dbReference type="FunFam" id="2.60.40.150:FF:000322">
    <property type="entry name" value="Extended SYnapTotagmin homolog"/>
    <property type="match status" value="1"/>
</dbReference>
<dbReference type="InterPro" id="IPR001577">
    <property type="entry name" value="Peptidase_M8"/>
</dbReference>
<keyword evidence="7" id="KW-0645">Protease</keyword>
<dbReference type="GO" id="GO:0005544">
    <property type="term" value="F:calcium-dependent phospholipid binding"/>
    <property type="evidence" value="ECO:0007669"/>
    <property type="project" value="TreeGrafter"/>
</dbReference>
<evidence type="ECO:0000256" key="12">
    <source>
        <dbReference type="ARBA" id="ARBA00022824"/>
    </source>
</evidence>
<dbReference type="PROSITE" id="PS50004">
    <property type="entry name" value="C2"/>
    <property type="match status" value="3"/>
</dbReference>
<dbReference type="InterPro" id="IPR051634">
    <property type="entry name" value="Extended_Synaptotagmin"/>
</dbReference>
<evidence type="ECO:0000256" key="9">
    <source>
        <dbReference type="ARBA" id="ARBA00022723"/>
    </source>
</evidence>
<evidence type="ECO:0000313" key="26">
    <source>
        <dbReference type="WBParaSite" id="MBELARI_LOCUS10442"/>
    </source>
</evidence>
<evidence type="ECO:0000256" key="13">
    <source>
        <dbReference type="ARBA" id="ARBA00022833"/>
    </source>
</evidence>
<keyword evidence="8" id="KW-0812">Transmembrane</keyword>
<evidence type="ECO:0000313" key="25">
    <source>
        <dbReference type="Proteomes" id="UP000887575"/>
    </source>
</evidence>
<name>A0AAF3E956_9BILA</name>
<dbReference type="InterPro" id="IPR000008">
    <property type="entry name" value="C2_dom"/>
</dbReference>
<evidence type="ECO:0000256" key="22">
    <source>
        <dbReference type="PIRSR" id="PIRSR601577-2"/>
    </source>
</evidence>
<dbReference type="GO" id="GO:0005509">
    <property type="term" value="F:calcium ion binding"/>
    <property type="evidence" value="ECO:0007669"/>
    <property type="project" value="TreeGrafter"/>
</dbReference>
<feature type="domain" description="C2" evidence="23">
    <location>
        <begin position="1068"/>
        <end position="1188"/>
    </location>
</feature>
<evidence type="ECO:0000256" key="4">
    <source>
        <dbReference type="ARBA" id="ARBA00005867"/>
    </source>
</evidence>
<dbReference type="SMART" id="SM00239">
    <property type="entry name" value="C2"/>
    <property type="match status" value="3"/>
</dbReference>
<dbReference type="GO" id="GO:0035091">
    <property type="term" value="F:phosphatidylinositol binding"/>
    <property type="evidence" value="ECO:0007669"/>
    <property type="project" value="TreeGrafter"/>
</dbReference>
<dbReference type="Pfam" id="PF01457">
    <property type="entry name" value="Peptidase_M8"/>
    <property type="match status" value="1"/>
</dbReference>
<evidence type="ECO:0000256" key="6">
    <source>
        <dbReference type="ARBA" id="ARBA00022475"/>
    </source>
</evidence>
<dbReference type="GO" id="GO:0006508">
    <property type="term" value="P:proteolysis"/>
    <property type="evidence" value="ECO:0007669"/>
    <property type="project" value="UniProtKB-KW"/>
</dbReference>
<evidence type="ECO:0000256" key="19">
    <source>
        <dbReference type="ARBA" id="ARBA00023136"/>
    </source>
</evidence>
<dbReference type="CDD" id="cd04050">
    <property type="entry name" value="C2B_Synaptotagmin-like"/>
    <property type="match status" value="1"/>
</dbReference>
<keyword evidence="5" id="KW-0813">Transport</keyword>
<dbReference type="InterPro" id="IPR031468">
    <property type="entry name" value="SMP_LBD"/>
</dbReference>
<comment type="cofactor">
    <cofactor evidence="22">
        <name>Zn(2+)</name>
        <dbReference type="ChEBI" id="CHEBI:29105"/>
    </cofactor>
    <text evidence="22">Binds 1 zinc ion per subunit.</text>
</comment>
<dbReference type="PANTHER" id="PTHR45761">
    <property type="entry name" value="EXTENDED SYNAPTOTAGMIN-LIKE PROTEIN 2, ISOFORM C"/>
    <property type="match status" value="1"/>
</dbReference>
<dbReference type="GO" id="GO:0004222">
    <property type="term" value="F:metalloendopeptidase activity"/>
    <property type="evidence" value="ECO:0007669"/>
    <property type="project" value="InterPro"/>
</dbReference>
<dbReference type="InterPro" id="IPR039010">
    <property type="entry name" value="Synaptotagmin_SMP"/>
</dbReference>
<dbReference type="PROSITE" id="PS51847">
    <property type="entry name" value="SMP"/>
    <property type="match status" value="1"/>
</dbReference>
<keyword evidence="11" id="KW-0378">Hydrolase</keyword>
<evidence type="ECO:0000256" key="8">
    <source>
        <dbReference type="ARBA" id="ARBA00022692"/>
    </source>
</evidence>
<keyword evidence="18" id="KW-0446">Lipid-binding</keyword>
<dbReference type="WBParaSite" id="MBELARI_LOCUS10442">
    <property type="protein sequence ID" value="MBELARI_LOCUS10442"/>
    <property type="gene ID" value="MBELARI_LOCUS10442"/>
</dbReference>
<keyword evidence="13 22" id="KW-0862">Zinc</keyword>
<feature type="domain" description="C2" evidence="23">
    <location>
        <begin position="1325"/>
        <end position="1452"/>
    </location>
</feature>
<feature type="binding site" evidence="22">
    <location>
        <position position="249"/>
    </location>
    <ligand>
        <name>Zn(2+)</name>
        <dbReference type="ChEBI" id="CHEBI:29105"/>
        <note>catalytic</note>
    </ligand>
</feature>
<evidence type="ECO:0000256" key="1">
    <source>
        <dbReference type="ARBA" id="ARBA00004202"/>
    </source>
</evidence>
<keyword evidence="10" id="KW-0677">Repeat</keyword>
<keyword evidence="15" id="KW-1133">Transmembrane helix</keyword>
<evidence type="ECO:0000256" key="3">
    <source>
        <dbReference type="ARBA" id="ARBA00005860"/>
    </source>
</evidence>
<feature type="binding site" evidence="22">
    <location>
        <position position="253"/>
    </location>
    <ligand>
        <name>Zn(2+)</name>
        <dbReference type="ChEBI" id="CHEBI:29105"/>
        <note>catalytic</note>
    </ligand>
</feature>
<evidence type="ECO:0000256" key="11">
    <source>
        <dbReference type="ARBA" id="ARBA00022801"/>
    </source>
</evidence>
<evidence type="ECO:0000256" key="16">
    <source>
        <dbReference type="ARBA" id="ARBA00023049"/>
    </source>
</evidence>
<feature type="active site" evidence="21">
    <location>
        <position position="250"/>
    </location>
</feature>
<evidence type="ECO:0000256" key="21">
    <source>
        <dbReference type="PIRSR" id="PIRSR601577-1"/>
    </source>
</evidence>
<evidence type="ECO:0000259" key="24">
    <source>
        <dbReference type="PROSITE" id="PS51847"/>
    </source>
</evidence>
<dbReference type="GO" id="GO:0007155">
    <property type="term" value="P:cell adhesion"/>
    <property type="evidence" value="ECO:0007669"/>
    <property type="project" value="InterPro"/>
</dbReference>
<dbReference type="PANTHER" id="PTHR45761:SF1">
    <property type="entry name" value="EXTENDED SYNAPTOTAGMIN-LIKE PROTEIN 2, ISOFORM C"/>
    <property type="match status" value="1"/>
</dbReference>
<dbReference type="InterPro" id="IPR035892">
    <property type="entry name" value="C2_domain_sf"/>
</dbReference>
<dbReference type="Proteomes" id="UP000887575">
    <property type="component" value="Unassembled WGS sequence"/>
</dbReference>
<keyword evidence="12" id="KW-0256">Endoplasmic reticulum</keyword>
<dbReference type="Gene3D" id="3.10.170.20">
    <property type="match status" value="1"/>
</dbReference>
<dbReference type="Pfam" id="PF00168">
    <property type="entry name" value="C2"/>
    <property type="match status" value="3"/>
</dbReference>
<dbReference type="CDD" id="cd08391">
    <property type="entry name" value="C2A_C2C_Synaptotagmin_like"/>
    <property type="match status" value="1"/>
</dbReference>
<keyword evidence="9 22" id="KW-0479">Metal-binding</keyword>
<feature type="binding site" evidence="22">
    <location>
        <position position="356"/>
    </location>
    <ligand>
        <name>Zn(2+)</name>
        <dbReference type="ChEBI" id="CHEBI:29105"/>
        <note>catalytic</note>
    </ligand>
</feature>
<comment type="similarity">
    <text evidence="3">Belongs to the peptidase M8 family.</text>
</comment>
<evidence type="ECO:0000256" key="18">
    <source>
        <dbReference type="ARBA" id="ARBA00023121"/>
    </source>
</evidence>
<keyword evidence="19" id="KW-0472">Membrane</keyword>
<evidence type="ECO:0000256" key="15">
    <source>
        <dbReference type="ARBA" id="ARBA00022989"/>
    </source>
</evidence>
<dbReference type="GO" id="GO:0008429">
    <property type="term" value="F:phosphatidylethanolamine binding"/>
    <property type="evidence" value="ECO:0007669"/>
    <property type="project" value="TreeGrafter"/>
</dbReference>